<keyword evidence="5" id="KW-0460">Magnesium</keyword>
<evidence type="ECO:0000256" key="2">
    <source>
        <dbReference type="ARBA" id="ARBA00001946"/>
    </source>
</evidence>
<proteinExistence type="predicted"/>
<dbReference type="Proteomes" id="UP001238088">
    <property type="component" value="Unassembled WGS sequence"/>
</dbReference>
<evidence type="ECO:0000256" key="6">
    <source>
        <dbReference type="ARBA" id="ARBA00023211"/>
    </source>
</evidence>
<gene>
    <name evidence="8" type="ORF">J2S17_005580</name>
</gene>
<evidence type="ECO:0000256" key="5">
    <source>
        <dbReference type="ARBA" id="ARBA00022842"/>
    </source>
</evidence>
<feature type="domain" description="Nudix hydrolase" evidence="7">
    <location>
        <begin position="23"/>
        <end position="157"/>
    </location>
</feature>
<protein>
    <submittedName>
        <fullName evidence="8">8-oxo-dGTP pyrophosphatase MutT (NUDIX family)</fullName>
    </submittedName>
</protein>
<dbReference type="Pfam" id="PF00293">
    <property type="entry name" value="NUDIX"/>
    <property type="match status" value="1"/>
</dbReference>
<accession>A0ABU0AT89</accession>
<organism evidence="8 9">
    <name type="scientific">Cytobacillus purgationiresistens</name>
    <dbReference type="NCBI Taxonomy" id="863449"/>
    <lineage>
        <taxon>Bacteria</taxon>
        <taxon>Bacillati</taxon>
        <taxon>Bacillota</taxon>
        <taxon>Bacilli</taxon>
        <taxon>Bacillales</taxon>
        <taxon>Bacillaceae</taxon>
        <taxon>Cytobacillus</taxon>
    </lineage>
</organism>
<dbReference type="InterPro" id="IPR000086">
    <property type="entry name" value="NUDIX_hydrolase_dom"/>
</dbReference>
<evidence type="ECO:0000256" key="4">
    <source>
        <dbReference type="ARBA" id="ARBA00022801"/>
    </source>
</evidence>
<sequence length="207" mass="24051">MEIQRLEKMLSNRKPIILGSEQFARFAVMLPLIEKEGQLHVLFEVRSLQLRRQPGEICFPGGRVDQCDESEKHAAIRETSEELGISENSIVPLSSLDYMISPFNTIIYPFVGVLKNSEKIVPNPTEVEEVFTVPLQYFLNKEPKIHFIDFKAEPGKDFPFNQIPGGENYKWQSRKVEEVFYYFDDKVIWGLTARILQHFITLIKEDI</sequence>
<evidence type="ECO:0000313" key="8">
    <source>
        <dbReference type="EMBL" id="MDQ0273648.1"/>
    </source>
</evidence>
<keyword evidence="9" id="KW-1185">Reference proteome</keyword>
<reference evidence="8 9" key="1">
    <citation type="submission" date="2023-07" db="EMBL/GenBank/DDBJ databases">
        <title>Genomic Encyclopedia of Type Strains, Phase IV (KMG-IV): sequencing the most valuable type-strain genomes for metagenomic binning, comparative biology and taxonomic classification.</title>
        <authorList>
            <person name="Goeker M."/>
        </authorList>
    </citation>
    <scope>NUCLEOTIDE SEQUENCE [LARGE SCALE GENOMIC DNA]</scope>
    <source>
        <strain evidence="8 9">DSM 23494</strain>
    </source>
</reference>
<name>A0ABU0AT89_9BACI</name>
<comment type="caution">
    <text evidence="8">The sequence shown here is derived from an EMBL/GenBank/DDBJ whole genome shotgun (WGS) entry which is preliminary data.</text>
</comment>
<dbReference type="SUPFAM" id="SSF55811">
    <property type="entry name" value="Nudix"/>
    <property type="match status" value="1"/>
</dbReference>
<evidence type="ECO:0000256" key="3">
    <source>
        <dbReference type="ARBA" id="ARBA00022723"/>
    </source>
</evidence>
<dbReference type="RefSeq" id="WP_307480036.1">
    <property type="nucleotide sequence ID" value="NZ_JAUSUB010000045.1"/>
</dbReference>
<dbReference type="PANTHER" id="PTHR12992">
    <property type="entry name" value="NUDIX HYDROLASE"/>
    <property type="match status" value="1"/>
</dbReference>
<dbReference type="InterPro" id="IPR045121">
    <property type="entry name" value="CoAse"/>
</dbReference>
<dbReference type="CDD" id="cd03426">
    <property type="entry name" value="NUDIX_CoAse_Nudt7"/>
    <property type="match status" value="1"/>
</dbReference>
<dbReference type="PROSITE" id="PS51462">
    <property type="entry name" value="NUDIX"/>
    <property type="match status" value="1"/>
</dbReference>
<keyword evidence="4" id="KW-0378">Hydrolase</keyword>
<dbReference type="PANTHER" id="PTHR12992:SF11">
    <property type="entry name" value="MITOCHONDRIAL COENZYME A DIPHOSPHATASE NUDT8"/>
    <property type="match status" value="1"/>
</dbReference>
<comment type="cofactor">
    <cofactor evidence="2">
        <name>Mg(2+)</name>
        <dbReference type="ChEBI" id="CHEBI:18420"/>
    </cofactor>
</comment>
<dbReference type="EMBL" id="JAUSUB010000045">
    <property type="protein sequence ID" value="MDQ0273648.1"/>
    <property type="molecule type" value="Genomic_DNA"/>
</dbReference>
<evidence type="ECO:0000259" key="7">
    <source>
        <dbReference type="PROSITE" id="PS51462"/>
    </source>
</evidence>
<evidence type="ECO:0000313" key="9">
    <source>
        <dbReference type="Proteomes" id="UP001238088"/>
    </source>
</evidence>
<evidence type="ECO:0000256" key="1">
    <source>
        <dbReference type="ARBA" id="ARBA00001936"/>
    </source>
</evidence>
<comment type="cofactor">
    <cofactor evidence="1">
        <name>Mn(2+)</name>
        <dbReference type="ChEBI" id="CHEBI:29035"/>
    </cofactor>
</comment>
<keyword evidence="3" id="KW-0479">Metal-binding</keyword>
<keyword evidence="6" id="KW-0464">Manganese</keyword>
<dbReference type="Gene3D" id="3.90.79.10">
    <property type="entry name" value="Nucleoside Triphosphate Pyrophosphohydrolase"/>
    <property type="match status" value="1"/>
</dbReference>
<dbReference type="InterPro" id="IPR015797">
    <property type="entry name" value="NUDIX_hydrolase-like_dom_sf"/>
</dbReference>